<protein>
    <submittedName>
        <fullName evidence="3">Uncharacterized protein</fullName>
    </submittedName>
</protein>
<comment type="similarity">
    <text evidence="1">Belongs to the peptidase S33 family.</text>
</comment>
<dbReference type="EMBL" id="CM010717">
    <property type="protein sequence ID" value="RZC53727.1"/>
    <property type="molecule type" value="Genomic_DNA"/>
</dbReference>
<evidence type="ECO:0000313" key="3">
    <source>
        <dbReference type="EMBL" id="RZC53727.1"/>
    </source>
</evidence>
<name>A0A4Y7IYP3_PAPSO</name>
<dbReference type="PANTHER" id="PTHR43248:SF3">
    <property type="entry name" value="AB HYDROLASE-1 DOMAIN-CONTAINING PROTEIN"/>
    <property type="match status" value="1"/>
</dbReference>
<evidence type="ECO:0000256" key="2">
    <source>
        <dbReference type="ARBA" id="ARBA00022801"/>
    </source>
</evidence>
<dbReference type="PANTHER" id="PTHR43248">
    <property type="entry name" value="2-SUCCINYL-6-HYDROXY-2,4-CYCLOHEXADIENE-1-CARBOXYLATE SYNTHASE"/>
    <property type="match status" value="1"/>
</dbReference>
<accession>A0A4Y7IYP3</accession>
<organism evidence="3 4">
    <name type="scientific">Papaver somniferum</name>
    <name type="common">Opium poppy</name>
    <dbReference type="NCBI Taxonomy" id="3469"/>
    <lineage>
        <taxon>Eukaryota</taxon>
        <taxon>Viridiplantae</taxon>
        <taxon>Streptophyta</taxon>
        <taxon>Embryophyta</taxon>
        <taxon>Tracheophyta</taxon>
        <taxon>Spermatophyta</taxon>
        <taxon>Magnoliopsida</taxon>
        <taxon>Ranunculales</taxon>
        <taxon>Papaveraceae</taxon>
        <taxon>Papaveroideae</taxon>
        <taxon>Papaver</taxon>
    </lineage>
</organism>
<reference evidence="3 4" key="1">
    <citation type="journal article" date="2018" name="Science">
        <title>The opium poppy genome and morphinan production.</title>
        <authorList>
            <person name="Guo L."/>
            <person name="Winzer T."/>
            <person name="Yang X."/>
            <person name="Li Y."/>
            <person name="Ning Z."/>
            <person name="He Z."/>
            <person name="Teodor R."/>
            <person name="Lu Y."/>
            <person name="Bowser T.A."/>
            <person name="Graham I.A."/>
            <person name="Ye K."/>
        </authorList>
    </citation>
    <scope>NUCLEOTIDE SEQUENCE [LARGE SCALE GENOMIC DNA]</scope>
    <source>
        <strain evidence="4">cv. HN1</strain>
        <tissue evidence="3">Leaves</tissue>
    </source>
</reference>
<dbReference type="Proteomes" id="UP000316621">
    <property type="component" value="Chromosome 3"/>
</dbReference>
<dbReference type="Gramene" id="RZC53727">
    <property type="protein sequence ID" value="RZC53727"/>
    <property type="gene ID" value="C5167_012574"/>
</dbReference>
<sequence>MMSLASNMFAESSPLLLWDREHAYTREAIDLYYEVPEKKVSGFALSLRRRNRSRTRFLIEISKQLWVLESVPGDVNPEESDGEVEKVFQTLQSLPSEIPSRKWLVDYMMELGFFKSLSQWVGNNLMKSGDHETWAFDLQGKSTLVVVLMVEVQVLEEDEEAVVVLDQIWKIICIWS</sequence>
<dbReference type="GO" id="GO:0016787">
    <property type="term" value="F:hydrolase activity"/>
    <property type="evidence" value="ECO:0007669"/>
    <property type="project" value="UniProtKB-KW"/>
</dbReference>
<gene>
    <name evidence="3" type="ORF">C5167_012574</name>
</gene>
<dbReference type="AlphaFoldDB" id="A0A4Y7IYP3"/>
<keyword evidence="2" id="KW-0378">Hydrolase</keyword>
<keyword evidence="4" id="KW-1185">Reference proteome</keyword>
<proteinExistence type="inferred from homology"/>
<evidence type="ECO:0000313" key="4">
    <source>
        <dbReference type="Proteomes" id="UP000316621"/>
    </source>
</evidence>
<dbReference type="InterPro" id="IPR051601">
    <property type="entry name" value="Serine_prot/Carboxylest_S33"/>
</dbReference>
<evidence type="ECO:0000256" key="1">
    <source>
        <dbReference type="ARBA" id="ARBA00010088"/>
    </source>
</evidence>
<dbReference type="STRING" id="3469.A0A4Y7IYP3"/>